<sequence length="68" mass="7854">MIRLKRATASLQKRIALFFLLLLIIVVSVTLVVVWQTTYNHLTTQLVSQFNTAKAVVEERIQSQVQKR</sequence>
<keyword evidence="3" id="KW-1185">Reference proteome</keyword>
<name>A0ABU3T0X0_9ALTE</name>
<evidence type="ECO:0000313" key="2">
    <source>
        <dbReference type="EMBL" id="MDU0355827.1"/>
    </source>
</evidence>
<keyword evidence="1" id="KW-0812">Transmembrane</keyword>
<keyword evidence="1" id="KW-1133">Transmembrane helix</keyword>
<reference evidence="2 3" key="1">
    <citation type="submission" date="2023-10" db="EMBL/GenBank/DDBJ databases">
        <title>Glaciecola aquimarina strain GGW-M5 nov., isolated from a coastal seawater.</title>
        <authorList>
            <person name="Bayburt H."/>
            <person name="Kim J.M."/>
            <person name="Choi B.J."/>
            <person name="Jeon C.O."/>
        </authorList>
    </citation>
    <scope>NUCLEOTIDE SEQUENCE [LARGE SCALE GENOMIC DNA]</scope>
    <source>
        <strain evidence="2 3">KCTC 32108</strain>
    </source>
</reference>
<keyword evidence="1" id="KW-0472">Membrane</keyword>
<accession>A0ABU3T0X0</accession>
<feature type="transmembrane region" description="Helical" evidence="1">
    <location>
        <begin position="15"/>
        <end position="35"/>
    </location>
</feature>
<evidence type="ECO:0000313" key="3">
    <source>
        <dbReference type="Proteomes" id="UP001247805"/>
    </source>
</evidence>
<evidence type="ECO:0000256" key="1">
    <source>
        <dbReference type="SAM" id="Phobius"/>
    </source>
</evidence>
<protein>
    <submittedName>
        <fullName evidence="2">Uncharacterized protein</fullName>
    </submittedName>
</protein>
<organism evidence="2 3">
    <name type="scientific">Paraglaciecola aquimarina</name>
    <dbReference type="NCBI Taxonomy" id="1235557"/>
    <lineage>
        <taxon>Bacteria</taxon>
        <taxon>Pseudomonadati</taxon>
        <taxon>Pseudomonadota</taxon>
        <taxon>Gammaproteobacteria</taxon>
        <taxon>Alteromonadales</taxon>
        <taxon>Alteromonadaceae</taxon>
        <taxon>Paraglaciecola</taxon>
    </lineage>
</organism>
<gene>
    <name evidence="2" type="ORF">RS130_19785</name>
</gene>
<proteinExistence type="predicted"/>
<dbReference type="EMBL" id="JAWDIO010000002">
    <property type="protein sequence ID" value="MDU0355827.1"/>
    <property type="molecule type" value="Genomic_DNA"/>
</dbReference>
<dbReference type="RefSeq" id="WP_316027347.1">
    <property type="nucleotide sequence ID" value="NZ_JAWDIO010000002.1"/>
</dbReference>
<comment type="caution">
    <text evidence="2">The sequence shown here is derived from an EMBL/GenBank/DDBJ whole genome shotgun (WGS) entry which is preliminary data.</text>
</comment>
<dbReference type="Proteomes" id="UP001247805">
    <property type="component" value="Unassembled WGS sequence"/>
</dbReference>